<sequence>MTRPQLQMISLKQNSKYTLWLPNLKFYLTNMGSKLISVIVFIAVGTVDGQLLTANPGNITAGFTTSLVVNCTVTAGQDPNLASVVSLTLSRSKVTQNPVYTPVVAVDSFTGTPGSSVDQNAVATGKIDNTGVSYLSVRWTSPTVDQAGLYRCELSGLSQTGQPLISEASVEVSASKLGADLLVDLVLNLSATVEALKTIVDSYEKRLTETKDTLFNISAVYDGRRYLVSKQNPVLSTPNAQAACQTYGGYLAKVNSTEEHNFIRDFLDESFGFVLILIGSIYHGDELYDSIERFAVWELHDYPPFDSYCAFLHYETNWNLSTFDCMMVNDRQKPRFLCEVPEQ</sequence>
<name>A0AAV2IMB3_LYMST</name>
<gene>
    <name evidence="1" type="ORF">GSLYS_00019411001</name>
</gene>
<dbReference type="EMBL" id="CAXITT010000760">
    <property type="protein sequence ID" value="CAL1546034.1"/>
    <property type="molecule type" value="Genomic_DNA"/>
</dbReference>
<evidence type="ECO:0000313" key="1">
    <source>
        <dbReference type="EMBL" id="CAL1546034.1"/>
    </source>
</evidence>
<dbReference type="InterPro" id="IPR016186">
    <property type="entry name" value="C-type_lectin-like/link_sf"/>
</dbReference>
<dbReference type="CDD" id="cd00037">
    <property type="entry name" value="CLECT"/>
    <property type="match status" value="1"/>
</dbReference>
<dbReference type="AlphaFoldDB" id="A0AAV2IMB3"/>
<reference evidence="1 2" key="1">
    <citation type="submission" date="2024-04" db="EMBL/GenBank/DDBJ databases">
        <authorList>
            <consortium name="Genoscope - CEA"/>
            <person name="William W."/>
        </authorList>
    </citation>
    <scope>NUCLEOTIDE SEQUENCE [LARGE SCALE GENOMIC DNA]</scope>
</reference>
<dbReference type="InterPro" id="IPR016187">
    <property type="entry name" value="CTDL_fold"/>
</dbReference>
<dbReference type="Proteomes" id="UP001497497">
    <property type="component" value="Unassembled WGS sequence"/>
</dbReference>
<proteinExistence type="predicted"/>
<keyword evidence="2" id="KW-1185">Reference proteome</keyword>
<comment type="caution">
    <text evidence="1">The sequence shown here is derived from an EMBL/GenBank/DDBJ whole genome shotgun (WGS) entry which is preliminary data.</text>
</comment>
<accession>A0AAV2IMB3</accession>
<dbReference type="Gene3D" id="3.10.100.10">
    <property type="entry name" value="Mannose-Binding Protein A, subunit A"/>
    <property type="match status" value="1"/>
</dbReference>
<evidence type="ECO:0000313" key="2">
    <source>
        <dbReference type="Proteomes" id="UP001497497"/>
    </source>
</evidence>
<protein>
    <recommendedName>
        <fullName evidence="3">C-type lectin domain-containing protein</fullName>
    </recommendedName>
</protein>
<evidence type="ECO:0008006" key="3">
    <source>
        <dbReference type="Google" id="ProtNLM"/>
    </source>
</evidence>
<dbReference type="SUPFAM" id="SSF56436">
    <property type="entry name" value="C-type lectin-like"/>
    <property type="match status" value="1"/>
</dbReference>
<organism evidence="1 2">
    <name type="scientific">Lymnaea stagnalis</name>
    <name type="common">Great pond snail</name>
    <name type="synonym">Helix stagnalis</name>
    <dbReference type="NCBI Taxonomy" id="6523"/>
    <lineage>
        <taxon>Eukaryota</taxon>
        <taxon>Metazoa</taxon>
        <taxon>Spiralia</taxon>
        <taxon>Lophotrochozoa</taxon>
        <taxon>Mollusca</taxon>
        <taxon>Gastropoda</taxon>
        <taxon>Heterobranchia</taxon>
        <taxon>Euthyneura</taxon>
        <taxon>Panpulmonata</taxon>
        <taxon>Hygrophila</taxon>
        <taxon>Lymnaeoidea</taxon>
        <taxon>Lymnaeidae</taxon>
        <taxon>Lymnaea</taxon>
    </lineage>
</organism>